<dbReference type="Proteomes" id="UP000292346">
    <property type="component" value="Unassembled WGS sequence"/>
</dbReference>
<dbReference type="InterPro" id="IPR016181">
    <property type="entry name" value="Acyl_CoA_acyltransferase"/>
</dbReference>
<dbReference type="Gene3D" id="3.40.630.30">
    <property type="match status" value="1"/>
</dbReference>
<dbReference type="InterPro" id="IPR051531">
    <property type="entry name" value="N-acetyltransferase"/>
</dbReference>
<dbReference type="PROSITE" id="PS51186">
    <property type="entry name" value="GNAT"/>
    <property type="match status" value="1"/>
</dbReference>
<dbReference type="PANTHER" id="PTHR43792:SF16">
    <property type="entry name" value="N-ACETYLTRANSFERASE DOMAIN-CONTAINING PROTEIN"/>
    <property type="match status" value="1"/>
</dbReference>
<keyword evidence="3" id="KW-1185">Reference proteome</keyword>
<comment type="caution">
    <text evidence="2">The sequence shown here is derived from an EMBL/GenBank/DDBJ whole genome shotgun (WGS) entry which is preliminary data.</text>
</comment>
<dbReference type="EMBL" id="SJJZ01000001">
    <property type="protein sequence ID" value="TCC11053.1"/>
    <property type="molecule type" value="Genomic_DNA"/>
</dbReference>
<protein>
    <submittedName>
        <fullName evidence="2">N-acetyltransferase</fullName>
    </submittedName>
</protein>
<accession>A0A4R0HKJ8</accession>
<name>A0A4R0HKJ8_9ACTN</name>
<dbReference type="AlphaFoldDB" id="A0A4R0HKJ8"/>
<evidence type="ECO:0000313" key="2">
    <source>
        <dbReference type="EMBL" id="TCC11053.1"/>
    </source>
</evidence>
<dbReference type="InterPro" id="IPR000182">
    <property type="entry name" value="GNAT_dom"/>
</dbReference>
<gene>
    <name evidence="2" type="ORF">E0H45_07115</name>
</gene>
<organism evidence="2 3">
    <name type="scientific">Kribbella soli</name>
    <dbReference type="NCBI Taxonomy" id="1124743"/>
    <lineage>
        <taxon>Bacteria</taxon>
        <taxon>Bacillati</taxon>
        <taxon>Actinomycetota</taxon>
        <taxon>Actinomycetes</taxon>
        <taxon>Propionibacteriales</taxon>
        <taxon>Kribbellaceae</taxon>
        <taxon>Kribbella</taxon>
    </lineage>
</organism>
<dbReference type="Pfam" id="PF13302">
    <property type="entry name" value="Acetyltransf_3"/>
    <property type="match status" value="1"/>
</dbReference>
<feature type="domain" description="N-acetyltransferase" evidence="1">
    <location>
        <begin position="10"/>
        <end position="157"/>
    </location>
</feature>
<keyword evidence="2" id="KW-0808">Transferase</keyword>
<proteinExistence type="predicted"/>
<sequence length="166" mass="18062">MTARVVADGLVLRAWEPADVPAMVELFDDPDVAYWTPLKSPFDLAVATEYVENARQAKDRLQLAITTDGVQPLGEVMLNLTTGSLGYAIGPAHRGQRLGARALKLLTAYAHETAGLPRVILEIEPDNAASSAVAQAAGYRLTDLPPEQVVDKGRELTLFTWEHLAW</sequence>
<reference evidence="2 3" key="1">
    <citation type="submission" date="2019-02" db="EMBL/GenBank/DDBJ databases">
        <title>Kribbella capetownensis sp. nov. and Kribbella speibonae sp. nov., isolated from soil.</title>
        <authorList>
            <person name="Curtis S.M."/>
            <person name="Norton I."/>
            <person name="Everest G.J."/>
            <person name="Meyers P.R."/>
        </authorList>
    </citation>
    <scope>NUCLEOTIDE SEQUENCE [LARGE SCALE GENOMIC DNA]</scope>
    <source>
        <strain evidence="2 3">KCTC 29219</strain>
    </source>
</reference>
<dbReference type="SUPFAM" id="SSF55729">
    <property type="entry name" value="Acyl-CoA N-acyltransferases (Nat)"/>
    <property type="match status" value="1"/>
</dbReference>
<dbReference type="RefSeq" id="WP_131335437.1">
    <property type="nucleotide sequence ID" value="NZ_SJJZ01000001.1"/>
</dbReference>
<dbReference type="GO" id="GO:0016747">
    <property type="term" value="F:acyltransferase activity, transferring groups other than amino-acyl groups"/>
    <property type="evidence" value="ECO:0007669"/>
    <property type="project" value="InterPro"/>
</dbReference>
<dbReference type="OrthoDB" id="3829771at2"/>
<dbReference type="PANTHER" id="PTHR43792">
    <property type="entry name" value="GNAT FAMILY, PUTATIVE (AFU_ORTHOLOGUE AFUA_3G00765)-RELATED-RELATED"/>
    <property type="match status" value="1"/>
</dbReference>
<evidence type="ECO:0000259" key="1">
    <source>
        <dbReference type="PROSITE" id="PS51186"/>
    </source>
</evidence>
<evidence type="ECO:0000313" key="3">
    <source>
        <dbReference type="Proteomes" id="UP000292346"/>
    </source>
</evidence>